<protein>
    <submittedName>
        <fullName evidence="1">Uncharacterized protein</fullName>
    </submittedName>
</protein>
<sequence length="168" mass="18954">MSDFISTMSFLAACIGALYAFKAYQSSREISFPKNRAHTTHIEIGHLSKEAKSFHDFISDNVDRLVYLNIRFDDNNFKFDDGVIDDKKYKHLTIWLEKIDPNSREVVGPLSVMNASGLNLSIIINDNSDAKVGYHRGYNMLHGYFYITAYGGPHQGYMGATLRSAVMG</sequence>
<proteinExistence type="predicted"/>
<organism evidence="1 2">
    <name type="scientific">Yersinia rochesterensis</name>
    <dbReference type="NCBI Taxonomy" id="1604335"/>
    <lineage>
        <taxon>Bacteria</taxon>
        <taxon>Pseudomonadati</taxon>
        <taxon>Pseudomonadota</taxon>
        <taxon>Gammaproteobacteria</taxon>
        <taxon>Enterobacterales</taxon>
        <taxon>Yersiniaceae</taxon>
        <taxon>Yersinia</taxon>
    </lineage>
</organism>
<reference evidence="1 2" key="1">
    <citation type="journal article" date="2015" name="Genome Announc.">
        <title>Thirty-Two Complete Genome Assemblies of Nine Yersinia Species, Including Y. pestis, Y. pseudotuberculosis, and Y. enterocolitica.</title>
        <authorList>
            <person name="Johnson S.L."/>
            <person name="Daligault H.E."/>
            <person name="Davenport K.W."/>
            <person name="Jaissle J."/>
            <person name="Frey K.G."/>
            <person name="Ladner J.T."/>
            <person name="Broomall S.M."/>
            <person name="Bishop-Lilly K.A."/>
            <person name="Bruce D.C."/>
            <person name="Coyne S.R."/>
            <person name="Gibbons H.S."/>
            <person name="Lo C.C."/>
            <person name="Munk A.C."/>
            <person name="Rosenzweig C.N."/>
            <person name="Koroleva G.I."/>
            <person name="Palacios G.F."/>
            <person name="Redden C.L."/>
            <person name="Xu Y."/>
            <person name="Minogue T.D."/>
            <person name="Chain P.S."/>
        </authorList>
    </citation>
    <scope>NUCLEOTIDE SEQUENCE [LARGE SCALE GENOMIC DNA]</scope>
    <source>
        <strain evidence="1 2">Y231</strain>
    </source>
</reference>
<gene>
    <name evidence="1" type="ORF">CH54_1417</name>
</gene>
<dbReference type="Proteomes" id="UP000031883">
    <property type="component" value="Chromosome"/>
</dbReference>
<evidence type="ECO:0000313" key="1">
    <source>
        <dbReference type="EMBL" id="AJJ36492.1"/>
    </source>
</evidence>
<evidence type="ECO:0000313" key="2">
    <source>
        <dbReference type="Proteomes" id="UP000031883"/>
    </source>
</evidence>
<accession>A0ABM5SPP6</accession>
<dbReference type="EMBL" id="CP009997">
    <property type="protein sequence ID" value="AJJ36492.1"/>
    <property type="molecule type" value="Genomic_DNA"/>
</dbReference>
<dbReference type="RefSeq" id="WP_038635366.1">
    <property type="nucleotide sequence ID" value="NZ_CP008955.1"/>
</dbReference>
<keyword evidence="2" id="KW-1185">Reference proteome</keyword>
<name>A0ABM5SPP6_9GAMM</name>